<evidence type="ECO:0000256" key="9">
    <source>
        <dbReference type="SAM" id="Coils"/>
    </source>
</evidence>
<dbReference type="GO" id="GO:0007155">
    <property type="term" value="P:cell adhesion"/>
    <property type="evidence" value="ECO:0007669"/>
    <property type="project" value="UniProtKB-KW"/>
</dbReference>
<feature type="region of interest" description="Disordered" evidence="10">
    <location>
        <begin position="375"/>
        <end position="403"/>
    </location>
</feature>
<gene>
    <name evidence="11" type="primary">SSX2IP</name>
</gene>
<accession>A0A8C4ZPR1</accession>
<evidence type="ECO:0000256" key="10">
    <source>
        <dbReference type="SAM" id="MobiDB-lite"/>
    </source>
</evidence>
<dbReference type="GO" id="GO:0034451">
    <property type="term" value="C:centriolar satellite"/>
    <property type="evidence" value="ECO:0007669"/>
    <property type="project" value="UniProtKB-SubCell"/>
</dbReference>
<evidence type="ECO:0000256" key="7">
    <source>
        <dbReference type="ARBA" id="ARBA00023054"/>
    </source>
</evidence>
<feature type="coiled-coil region" evidence="9">
    <location>
        <begin position="127"/>
        <end position="197"/>
    </location>
</feature>
<feature type="compositionally biased region" description="Low complexity" evidence="10">
    <location>
        <begin position="482"/>
        <end position="493"/>
    </location>
</feature>
<keyword evidence="4" id="KW-0963">Cytoplasm</keyword>
<dbReference type="GO" id="GO:0035735">
    <property type="term" value="P:intraciliary transport involved in cilium assembly"/>
    <property type="evidence" value="ECO:0007669"/>
    <property type="project" value="TreeGrafter"/>
</dbReference>
<evidence type="ECO:0000313" key="12">
    <source>
        <dbReference type="Proteomes" id="UP000694546"/>
    </source>
</evidence>
<dbReference type="GO" id="GO:0005912">
    <property type="term" value="C:adherens junction"/>
    <property type="evidence" value="ECO:0007669"/>
    <property type="project" value="UniProtKB-SubCell"/>
</dbReference>
<dbReference type="Proteomes" id="UP000694546">
    <property type="component" value="Chromosome 12"/>
</dbReference>
<sequence>MSPLGHFSQSEAPSLSGHRSPFVLTSFCTEDNVLECRSYINQEVSSLGLRAVWTPTDGPAELNVVAVLNSLYELIQLHRQGLRALDDMEVERQRSASNTELLQLSNTRLKGQLELSKRENTSLLEKERQLQLKVKNLQSCLKNEKEEVQRLQNIIASRASQYNHDMKRKEREFGKLKERLNQLLVDKKEKKQAMEVLNYVERADGKRSMWKTGRTEARHEGEVYRTLLSDYDARQRELVLENSEQRKVLQQMKRDMVSLLRGSKPARREETPGDPQTQVRGEGDSEDSEEVFESSCVDAREKLTNSIRLKWRKLKSHMERLDSQASLVQAGEGAEPDAVPLETHGQEMERLKLEIQQCKDFIHSQQQLLQQRLTSPCEEEEAAAIPPGSPMQGEGGRPGERGRLGEDWRALEEQRTHFEKERKTFTEAAIRLSHERMMFEEDRATWLKHQFLHWTPFTDQNQPEMTEGEQEAASVFSPECLPGSPSPETSSSPRCQALQTQSTADPYRSLPPSPESRYR</sequence>
<reference evidence="11" key="2">
    <citation type="submission" date="2025-09" db="UniProtKB">
        <authorList>
            <consortium name="Ensembl"/>
        </authorList>
    </citation>
    <scope>IDENTIFICATION</scope>
</reference>
<feature type="region of interest" description="Disordered" evidence="10">
    <location>
        <begin position="459"/>
        <end position="519"/>
    </location>
</feature>
<evidence type="ECO:0000256" key="4">
    <source>
        <dbReference type="ARBA" id="ARBA00022490"/>
    </source>
</evidence>
<dbReference type="PANTHER" id="PTHR46507">
    <property type="entry name" value="AFADIN- AND ALPHA-ACTININ-BINDING PROTEIN"/>
    <property type="match status" value="1"/>
</dbReference>
<keyword evidence="8" id="KW-0206">Cytoskeleton</keyword>
<dbReference type="Pfam" id="PF11559">
    <property type="entry name" value="ADIP"/>
    <property type="match status" value="1"/>
</dbReference>
<evidence type="ECO:0000256" key="3">
    <source>
        <dbReference type="ARBA" id="ARBA00009291"/>
    </source>
</evidence>
<dbReference type="PANTHER" id="PTHR46507:SF2">
    <property type="entry name" value="AFADIN- AND ALPHA-ACTININ-BINDING PROTEIN"/>
    <property type="match status" value="1"/>
</dbReference>
<evidence type="ECO:0000256" key="6">
    <source>
        <dbReference type="ARBA" id="ARBA00022949"/>
    </source>
</evidence>
<dbReference type="Ensembl" id="ENSGMOT00000018745.2">
    <property type="protein sequence ID" value="ENSGMOP00000018297.2"/>
    <property type="gene ID" value="ENSGMOG00000017036.2"/>
</dbReference>
<proteinExistence type="inferred from homology"/>
<comment type="subcellular location">
    <subcellularLocation>
        <location evidence="1">Cell junction</location>
        <location evidence="1">Adherens junction</location>
    </subcellularLocation>
    <subcellularLocation>
        <location evidence="2">Cytoplasm</location>
        <location evidence="2">Cytoskeleton</location>
        <location evidence="2">Microtubule organizing center</location>
        <location evidence="2">Centrosome</location>
        <location evidence="2">Centriolar satellite</location>
    </subcellularLocation>
</comment>
<keyword evidence="7 9" id="KW-0175">Coiled coil</keyword>
<evidence type="ECO:0000256" key="1">
    <source>
        <dbReference type="ARBA" id="ARBA00004536"/>
    </source>
</evidence>
<keyword evidence="5" id="KW-0130">Cell adhesion</keyword>
<reference evidence="11" key="1">
    <citation type="submission" date="2025-08" db="UniProtKB">
        <authorList>
            <consortium name="Ensembl"/>
        </authorList>
    </citation>
    <scope>IDENTIFICATION</scope>
</reference>
<keyword evidence="6" id="KW-0965">Cell junction</keyword>
<keyword evidence="12" id="KW-1185">Reference proteome</keyword>
<dbReference type="InterPro" id="IPR021622">
    <property type="entry name" value="Afadin/alpha-actinin-bd"/>
</dbReference>
<comment type="similarity">
    <text evidence="3">Belongs to the ADIP family.</text>
</comment>
<evidence type="ECO:0000256" key="8">
    <source>
        <dbReference type="ARBA" id="ARBA00023212"/>
    </source>
</evidence>
<feature type="region of interest" description="Disordered" evidence="10">
    <location>
        <begin position="259"/>
        <end position="291"/>
    </location>
</feature>
<dbReference type="GO" id="GO:0036064">
    <property type="term" value="C:ciliary basal body"/>
    <property type="evidence" value="ECO:0007669"/>
    <property type="project" value="TreeGrafter"/>
</dbReference>
<evidence type="ECO:0000313" key="11">
    <source>
        <dbReference type="Ensembl" id="ENSGMOP00000018297.2"/>
    </source>
</evidence>
<feature type="compositionally biased region" description="Pro residues" evidence="10">
    <location>
        <begin position="509"/>
        <end position="519"/>
    </location>
</feature>
<dbReference type="InterPro" id="IPR052300">
    <property type="entry name" value="Adhesion_Centrosome_assoc"/>
</dbReference>
<dbReference type="GeneTree" id="ENSGT00390000007688"/>
<evidence type="ECO:0000256" key="5">
    <source>
        <dbReference type="ARBA" id="ARBA00022889"/>
    </source>
</evidence>
<organism evidence="11 12">
    <name type="scientific">Gadus morhua</name>
    <name type="common">Atlantic cod</name>
    <dbReference type="NCBI Taxonomy" id="8049"/>
    <lineage>
        <taxon>Eukaryota</taxon>
        <taxon>Metazoa</taxon>
        <taxon>Chordata</taxon>
        <taxon>Craniata</taxon>
        <taxon>Vertebrata</taxon>
        <taxon>Euteleostomi</taxon>
        <taxon>Actinopterygii</taxon>
        <taxon>Neopterygii</taxon>
        <taxon>Teleostei</taxon>
        <taxon>Neoteleostei</taxon>
        <taxon>Acanthomorphata</taxon>
        <taxon>Zeiogadaria</taxon>
        <taxon>Gadariae</taxon>
        <taxon>Gadiformes</taxon>
        <taxon>Gadoidei</taxon>
        <taxon>Gadidae</taxon>
        <taxon>Gadus</taxon>
    </lineage>
</organism>
<dbReference type="AlphaFoldDB" id="A0A8C4ZPR1"/>
<protein>
    <submittedName>
        <fullName evidence="11">SSX family member 2 interacting protein</fullName>
    </submittedName>
</protein>
<name>A0A8C4ZPR1_GADMO</name>
<dbReference type="OMA" id="QHCKEMI"/>
<evidence type="ECO:0000256" key="2">
    <source>
        <dbReference type="ARBA" id="ARBA00004607"/>
    </source>
</evidence>